<sequence>MGSAASTKVHNFENNERLNNQSKSLTQNPVSDTESDTLQNQSPIGVLCKSKNDVNTENDGEENVPTLFKSENYKENENSEMLDKIQKLELDLAHAQSQNMDYEDQIQTLKEQLLNEDRNELDVPEADQISNNMKVVDLEKQIDLLNAELLKLNTKFKRRVKILKSELSEAKQTSQIQRMEMTDEKNQLIEENQILTQKLADSQSNKKSPVSENIPDSNTACQRTTLVLELSSQVSEQCQIIRDLEELLVEKQNEIDNLKSKMTVTESKQNHVSGEDCWASPVNSQMPIAVNSVSSFTKSGSKPRRKKQYKIGQHRDKYPNKQISHEIINSDSDSDWTNEVIVSKIHSAPVGIRAQATF</sequence>
<evidence type="ECO:0000313" key="3">
    <source>
        <dbReference type="EMBL" id="KAK6195247.1"/>
    </source>
</evidence>
<feature type="region of interest" description="Disordered" evidence="2">
    <location>
        <begin position="1"/>
        <end position="64"/>
    </location>
</feature>
<gene>
    <name evidence="3" type="ORF">SNE40_000717</name>
</gene>
<keyword evidence="1" id="KW-0175">Coiled coil</keyword>
<name>A0AAN8KH33_PATCE</name>
<dbReference type="PANTHER" id="PTHR38580">
    <property type="entry name" value="COILED-COIL DOMAIN-CONTAINING PROTEIN 192"/>
    <property type="match status" value="1"/>
</dbReference>
<accession>A0AAN8KH33</accession>
<dbReference type="PANTHER" id="PTHR38580:SF1">
    <property type="entry name" value="COILED-COIL DOMAIN-CONTAINING PROTEIN 192"/>
    <property type="match status" value="1"/>
</dbReference>
<dbReference type="EMBL" id="JAZGQO010000001">
    <property type="protein sequence ID" value="KAK6195247.1"/>
    <property type="molecule type" value="Genomic_DNA"/>
</dbReference>
<feature type="coiled-coil region" evidence="1">
    <location>
        <begin position="241"/>
        <end position="268"/>
    </location>
</feature>
<dbReference type="AlphaFoldDB" id="A0AAN8KH33"/>
<feature type="compositionally biased region" description="Polar residues" evidence="2">
    <location>
        <begin position="17"/>
        <end position="43"/>
    </location>
</feature>
<dbReference type="Proteomes" id="UP001347796">
    <property type="component" value="Unassembled WGS sequence"/>
</dbReference>
<protein>
    <submittedName>
        <fullName evidence="3">Uncharacterized protein</fullName>
    </submittedName>
</protein>
<feature type="coiled-coil region" evidence="1">
    <location>
        <begin position="78"/>
        <end position="205"/>
    </location>
</feature>
<comment type="caution">
    <text evidence="3">The sequence shown here is derived from an EMBL/GenBank/DDBJ whole genome shotgun (WGS) entry which is preliminary data.</text>
</comment>
<proteinExistence type="predicted"/>
<dbReference type="InterPro" id="IPR038817">
    <property type="entry name" value="CCDC192"/>
</dbReference>
<organism evidence="3 4">
    <name type="scientific">Patella caerulea</name>
    <name type="common">Rayed Mediterranean limpet</name>
    <dbReference type="NCBI Taxonomy" id="87958"/>
    <lineage>
        <taxon>Eukaryota</taxon>
        <taxon>Metazoa</taxon>
        <taxon>Spiralia</taxon>
        <taxon>Lophotrochozoa</taxon>
        <taxon>Mollusca</taxon>
        <taxon>Gastropoda</taxon>
        <taxon>Patellogastropoda</taxon>
        <taxon>Patelloidea</taxon>
        <taxon>Patellidae</taxon>
        <taxon>Patella</taxon>
    </lineage>
</organism>
<reference evidence="3 4" key="1">
    <citation type="submission" date="2024-01" db="EMBL/GenBank/DDBJ databases">
        <title>The genome of the rayed Mediterranean limpet Patella caerulea (Linnaeus, 1758).</title>
        <authorList>
            <person name="Anh-Thu Weber A."/>
            <person name="Halstead-Nussloch G."/>
        </authorList>
    </citation>
    <scope>NUCLEOTIDE SEQUENCE [LARGE SCALE GENOMIC DNA]</scope>
    <source>
        <strain evidence="3">AATW-2023a</strain>
        <tissue evidence="3">Whole specimen</tissue>
    </source>
</reference>
<keyword evidence="4" id="KW-1185">Reference proteome</keyword>
<evidence type="ECO:0000256" key="1">
    <source>
        <dbReference type="SAM" id="Coils"/>
    </source>
</evidence>
<evidence type="ECO:0000313" key="4">
    <source>
        <dbReference type="Proteomes" id="UP001347796"/>
    </source>
</evidence>
<evidence type="ECO:0000256" key="2">
    <source>
        <dbReference type="SAM" id="MobiDB-lite"/>
    </source>
</evidence>